<dbReference type="Proteomes" id="UP000602395">
    <property type="component" value="Unassembled WGS sequence"/>
</dbReference>
<dbReference type="Pfam" id="PF00561">
    <property type="entry name" value="Abhydrolase_1"/>
    <property type="match status" value="1"/>
</dbReference>
<dbReference type="RefSeq" id="WP_164306781.1">
    <property type="nucleotide sequence ID" value="NZ_BAABAD010000002.1"/>
</dbReference>
<protein>
    <submittedName>
        <fullName evidence="3">Alpha/beta hydrolase</fullName>
    </submittedName>
</protein>
<dbReference type="InterPro" id="IPR000639">
    <property type="entry name" value="Epox_hydrolase-like"/>
</dbReference>
<dbReference type="PRINTS" id="PR00412">
    <property type="entry name" value="EPOXHYDRLASE"/>
</dbReference>
<evidence type="ECO:0000256" key="1">
    <source>
        <dbReference type="ARBA" id="ARBA00022801"/>
    </source>
</evidence>
<evidence type="ECO:0000313" key="3">
    <source>
        <dbReference type="EMBL" id="MBD1321711.1"/>
    </source>
</evidence>
<dbReference type="Gene3D" id="3.40.50.1820">
    <property type="entry name" value="alpha/beta hydrolase"/>
    <property type="match status" value="1"/>
</dbReference>
<dbReference type="PANTHER" id="PTHR43329">
    <property type="entry name" value="EPOXIDE HYDROLASE"/>
    <property type="match status" value="1"/>
</dbReference>
<dbReference type="EMBL" id="JACWMS010000004">
    <property type="protein sequence ID" value="MBD1321711.1"/>
    <property type="molecule type" value="Genomic_DNA"/>
</dbReference>
<accession>A0ABR7WG02</accession>
<dbReference type="InterPro" id="IPR029058">
    <property type="entry name" value="AB_hydrolase_fold"/>
</dbReference>
<reference evidence="3 4" key="1">
    <citation type="submission" date="2020-09" db="EMBL/GenBank/DDBJ databases">
        <title>Novel species in genus Gordonia.</title>
        <authorList>
            <person name="Zhang G."/>
        </authorList>
    </citation>
    <scope>NUCLEOTIDE SEQUENCE [LARGE SCALE GENOMIC DNA]</scope>
    <source>
        <strain evidence="3 4">ON-33</strain>
    </source>
</reference>
<dbReference type="SUPFAM" id="SSF53474">
    <property type="entry name" value="alpha/beta-Hydrolases"/>
    <property type="match status" value="1"/>
</dbReference>
<dbReference type="InterPro" id="IPR000073">
    <property type="entry name" value="AB_hydrolase_1"/>
</dbReference>
<organism evidence="3 4">
    <name type="scientific">Gordonia hankookensis</name>
    <dbReference type="NCBI Taxonomy" id="589403"/>
    <lineage>
        <taxon>Bacteria</taxon>
        <taxon>Bacillati</taxon>
        <taxon>Actinomycetota</taxon>
        <taxon>Actinomycetes</taxon>
        <taxon>Mycobacteriales</taxon>
        <taxon>Gordoniaceae</taxon>
        <taxon>Gordonia</taxon>
    </lineage>
</organism>
<comment type="caution">
    <text evidence="3">The sequence shown here is derived from an EMBL/GenBank/DDBJ whole genome shotgun (WGS) entry which is preliminary data.</text>
</comment>
<keyword evidence="4" id="KW-1185">Reference proteome</keyword>
<dbReference type="GO" id="GO:0016787">
    <property type="term" value="F:hydrolase activity"/>
    <property type="evidence" value="ECO:0007669"/>
    <property type="project" value="UniProtKB-KW"/>
</dbReference>
<keyword evidence="1 3" id="KW-0378">Hydrolase</keyword>
<evidence type="ECO:0000259" key="2">
    <source>
        <dbReference type="Pfam" id="PF00561"/>
    </source>
</evidence>
<proteinExistence type="predicted"/>
<name>A0ABR7WG02_9ACTN</name>
<gene>
    <name evidence="3" type="ORF">IDF66_19205</name>
</gene>
<sequence>MDTQQRAVRVGENTFDVRIGGPEDGKWVLLLHGFPVNSSCFDAVVPRLHESGLRTIVFDQRGYSPGARPDGTDAYHLSNLVDDALGVLDELGVRYAMVVGHDWGGIVAWHLAAKHLDRFTSLVAASTGHPSAMRDALSSSDQREKSSYIKDFIADDAEEKLLARNGVLLRRAGVTADELKPLMEPGALTGPLNWYRANFTGNIADTLACPAVEIPTTMVWGDGDTALGREQAELSGRYAYSDYRFCVLPGVDHWIPQHAAAALASEIALRSAMF</sequence>
<evidence type="ECO:0000313" key="4">
    <source>
        <dbReference type="Proteomes" id="UP000602395"/>
    </source>
</evidence>
<feature type="domain" description="AB hydrolase-1" evidence="2">
    <location>
        <begin position="27"/>
        <end position="255"/>
    </location>
</feature>